<feature type="compositionally biased region" description="Basic and acidic residues" evidence="1">
    <location>
        <begin position="294"/>
        <end position="304"/>
    </location>
</feature>
<protein>
    <recommendedName>
        <fullName evidence="4">RHS repeat-associated core domain-containing protein</fullName>
    </recommendedName>
</protein>
<sequence>MTRSNTAYSWVNHINLDTLFGHNGLNQITSITEDGVAQTAPTWDGRGNLTSYAGTSYGYDHYNRLTSVSGGITLSYDPLGRLHSYTTGAGTYDSLYDGAALIGMYNAGSLVQRFVHGPGMDEPLVQYSGAGTSNRTFLHADERGSIIAHTDSAGNRTATLAYDEYGNPGSGNTGLFQYTGQIWLANIGAYYYKNRFYHPGLGRFMQTDPIGQTGGINLYAYVGGDPVNFTDPWGLRRICKTGSDGQMVEVPCPQSWTEKQATLDQLRQSLMDSILLDLGMGASGSGGPGGKGSSDTDGKQEDQKPCNRAAMMAGNFLRSYGHKQQQVGGVVALAGGTIAVGALLFPLDGPVGEMAGGAVAASGGVMLAAGTIADVAGQFLQGYAIGDANYAMGGVLKETLTQGAHDLATGVSENLRNFSRALGPTGAAASLVDVESRMRSC</sequence>
<name>A0A4S2GZS2_9PROT</name>
<keyword evidence="3" id="KW-1185">Reference proteome</keyword>
<dbReference type="PANTHER" id="PTHR32305:SF15">
    <property type="entry name" value="PROTEIN RHSA-RELATED"/>
    <property type="match status" value="1"/>
</dbReference>
<dbReference type="PRINTS" id="PR00394">
    <property type="entry name" value="RHSPROTEIN"/>
</dbReference>
<evidence type="ECO:0000256" key="1">
    <source>
        <dbReference type="SAM" id="MobiDB-lite"/>
    </source>
</evidence>
<dbReference type="OrthoDB" id="7620568at2"/>
<accession>A0A4S2GZS2</accession>
<dbReference type="AlphaFoldDB" id="A0A4S2GZS2"/>
<dbReference type="Proteomes" id="UP000308054">
    <property type="component" value="Unassembled WGS sequence"/>
</dbReference>
<evidence type="ECO:0000313" key="2">
    <source>
        <dbReference type="EMBL" id="TGY88332.1"/>
    </source>
</evidence>
<comment type="caution">
    <text evidence="2">The sequence shown here is derived from an EMBL/GenBank/DDBJ whole genome shotgun (WGS) entry which is preliminary data.</text>
</comment>
<dbReference type="NCBIfam" id="TIGR03696">
    <property type="entry name" value="Rhs_assc_core"/>
    <property type="match status" value="1"/>
</dbReference>
<dbReference type="RefSeq" id="WP_135996178.1">
    <property type="nucleotide sequence ID" value="NZ_CP071057.1"/>
</dbReference>
<evidence type="ECO:0000313" key="3">
    <source>
        <dbReference type="Proteomes" id="UP000308054"/>
    </source>
</evidence>
<proteinExistence type="predicted"/>
<organism evidence="2 3">
    <name type="scientific">Marinicauda algicola</name>
    <dbReference type="NCBI Taxonomy" id="2029849"/>
    <lineage>
        <taxon>Bacteria</taxon>
        <taxon>Pseudomonadati</taxon>
        <taxon>Pseudomonadota</taxon>
        <taxon>Alphaproteobacteria</taxon>
        <taxon>Maricaulales</taxon>
        <taxon>Maricaulaceae</taxon>
        <taxon>Marinicauda</taxon>
    </lineage>
</organism>
<dbReference type="InterPro" id="IPR022385">
    <property type="entry name" value="Rhs_assc_core"/>
</dbReference>
<dbReference type="Gene3D" id="2.180.10.10">
    <property type="entry name" value="RHS repeat-associated core"/>
    <property type="match status" value="1"/>
</dbReference>
<gene>
    <name evidence="2" type="ORF">E5163_10955</name>
</gene>
<dbReference type="PANTHER" id="PTHR32305">
    <property type="match status" value="1"/>
</dbReference>
<dbReference type="InterPro" id="IPR050708">
    <property type="entry name" value="T6SS_VgrG/RHS"/>
</dbReference>
<evidence type="ECO:0008006" key="4">
    <source>
        <dbReference type="Google" id="ProtNLM"/>
    </source>
</evidence>
<dbReference type="EMBL" id="SRXW01000003">
    <property type="protein sequence ID" value="TGY88332.1"/>
    <property type="molecule type" value="Genomic_DNA"/>
</dbReference>
<feature type="region of interest" description="Disordered" evidence="1">
    <location>
        <begin position="284"/>
        <end position="304"/>
    </location>
</feature>
<reference evidence="2 3" key="1">
    <citation type="journal article" date="2017" name="Int. J. Syst. Evol. Microbiol.">
        <title>Marinicauda algicola sp. nov., isolated from a marine red alga Rhodosorus marinus.</title>
        <authorList>
            <person name="Jeong S.E."/>
            <person name="Jeon S.H."/>
            <person name="Chun B.H."/>
            <person name="Kim D.W."/>
            <person name="Jeon C.O."/>
        </authorList>
    </citation>
    <scope>NUCLEOTIDE SEQUENCE [LARGE SCALE GENOMIC DNA]</scope>
    <source>
        <strain evidence="2 3">JCM 31718</strain>
    </source>
</reference>